<evidence type="ECO:0000313" key="1">
    <source>
        <dbReference type="EMBL" id="EQA47206.1"/>
    </source>
</evidence>
<dbReference type="Proteomes" id="UP000015454">
    <property type="component" value="Unassembled WGS sequence"/>
</dbReference>
<organism evidence="1 2">
    <name type="scientific">Leptospira broomii serovar Hurstbridge str. 5399</name>
    <dbReference type="NCBI Taxonomy" id="1049789"/>
    <lineage>
        <taxon>Bacteria</taxon>
        <taxon>Pseudomonadati</taxon>
        <taxon>Spirochaetota</taxon>
        <taxon>Spirochaetia</taxon>
        <taxon>Leptospirales</taxon>
        <taxon>Leptospiraceae</taxon>
        <taxon>Leptospira</taxon>
    </lineage>
</organism>
<proteinExistence type="predicted"/>
<keyword evidence="2" id="KW-1185">Reference proteome</keyword>
<accession>T0FGX9</accession>
<comment type="caution">
    <text evidence="1">The sequence shown here is derived from an EMBL/GenBank/DDBJ whole genome shotgun (WGS) entry which is preliminary data.</text>
</comment>
<evidence type="ECO:0000313" key="2">
    <source>
        <dbReference type="Proteomes" id="UP000015454"/>
    </source>
</evidence>
<name>T0FGX9_9LEPT</name>
<dbReference type="STRING" id="1049789.LEP1GSC050_0695"/>
<protein>
    <submittedName>
        <fullName evidence="1">Uncharacterized protein</fullName>
    </submittedName>
</protein>
<sequence length="42" mass="5037">MTESSKMIEFQLELKISTFPRSQLDYYRRESLFEGKFDGSKI</sequence>
<reference evidence="1" key="1">
    <citation type="submission" date="2013-05" db="EMBL/GenBank/DDBJ databases">
        <authorList>
            <person name="Harkins D.M."/>
            <person name="Durkin A.S."/>
            <person name="Brinkac L.M."/>
            <person name="Haft D.H."/>
            <person name="Selengut J.D."/>
            <person name="Sanka R."/>
            <person name="DePew J."/>
            <person name="Purushe J."/>
            <person name="Hartskeerl R.A."/>
            <person name="Ahmed A."/>
            <person name="van der Linden H."/>
            <person name="Goris M.G.A."/>
            <person name="Vinetz J.M."/>
            <person name="Sutton G.G."/>
            <person name="Nierman W.C."/>
            <person name="Fouts D.E."/>
        </authorList>
    </citation>
    <scope>NUCLEOTIDE SEQUENCE [LARGE SCALE GENOMIC DNA]</scope>
    <source>
        <strain evidence="1">5399</strain>
    </source>
</reference>
<dbReference type="EMBL" id="AHMO02000004">
    <property type="protein sequence ID" value="EQA47206.1"/>
    <property type="molecule type" value="Genomic_DNA"/>
</dbReference>
<dbReference type="AlphaFoldDB" id="T0FGX9"/>
<gene>
    <name evidence="1" type="ORF">LEP1GSC050_0695</name>
</gene>